<keyword evidence="1" id="KW-1133">Transmembrane helix</keyword>
<proteinExistence type="predicted"/>
<feature type="transmembrane region" description="Helical" evidence="1">
    <location>
        <begin position="53"/>
        <end position="72"/>
    </location>
</feature>
<keyword evidence="1" id="KW-0812">Transmembrane</keyword>
<accession>A0ABZ2V4M4</accession>
<reference evidence="3" key="1">
    <citation type="submission" date="2024-04" db="EMBL/GenBank/DDBJ databases">
        <title>Phylogenomic analyses of a clade within the roseobacter group suggest taxonomic reassignments of species of the genera Aestuariivita, Citreicella, Loktanella, Nautella, Pelagibaca, Ruegeria, Thalassobius, Thiobacimonas and Tropicibacter, and the proposal o.</title>
        <authorList>
            <person name="Jeon C.O."/>
        </authorList>
    </citation>
    <scope>NUCLEOTIDE SEQUENCE [LARGE SCALE GENOMIC DNA]</scope>
    <source>
        <strain evidence="3">BS5-3</strain>
    </source>
</reference>
<sequence>MYRRMLVVPEVSSGHLRDFLAFGMEPPLIVTGVVFSIALTCLLFVFKSGQLGTVAVALSGLPDMMLVVFSVLTIAEVLPWDYVPRPNSVMHVLAACGCLLAIKIVLAACLIGTPYYPKAEK</sequence>
<dbReference type="EMBL" id="CP150951">
    <property type="protein sequence ID" value="WZC49064.1"/>
    <property type="molecule type" value="Genomic_DNA"/>
</dbReference>
<gene>
    <name evidence="2" type="ORF">AABB29_19915</name>
</gene>
<feature type="transmembrane region" description="Helical" evidence="1">
    <location>
        <begin position="28"/>
        <end position="46"/>
    </location>
</feature>
<protein>
    <recommendedName>
        <fullName evidence="4">HPP family protein</fullName>
    </recommendedName>
</protein>
<keyword evidence="1" id="KW-0472">Membrane</keyword>
<feature type="transmembrane region" description="Helical" evidence="1">
    <location>
        <begin position="92"/>
        <end position="116"/>
    </location>
</feature>
<evidence type="ECO:0000313" key="2">
    <source>
        <dbReference type="EMBL" id="WZC49064.1"/>
    </source>
</evidence>
<dbReference type="RefSeq" id="WP_341367176.1">
    <property type="nucleotide sequence ID" value="NZ_CP150951.2"/>
</dbReference>
<name>A0ABZ2V4M4_9RHOB</name>
<evidence type="ECO:0000256" key="1">
    <source>
        <dbReference type="SAM" id="Phobius"/>
    </source>
</evidence>
<organism evidence="2 3">
    <name type="scientific">Yoonia phaeophyticola</name>
    <dbReference type="NCBI Taxonomy" id="3137369"/>
    <lineage>
        <taxon>Bacteria</taxon>
        <taxon>Pseudomonadati</taxon>
        <taxon>Pseudomonadota</taxon>
        <taxon>Alphaproteobacteria</taxon>
        <taxon>Rhodobacterales</taxon>
        <taxon>Paracoccaceae</taxon>
        <taxon>Yoonia</taxon>
    </lineage>
</organism>
<evidence type="ECO:0008006" key="4">
    <source>
        <dbReference type="Google" id="ProtNLM"/>
    </source>
</evidence>
<evidence type="ECO:0000313" key="3">
    <source>
        <dbReference type="Proteomes" id="UP001440612"/>
    </source>
</evidence>
<keyword evidence="3" id="KW-1185">Reference proteome</keyword>
<dbReference type="Proteomes" id="UP001440612">
    <property type="component" value="Chromosome"/>
</dbReference>